<keyword evidence="1" id="KW-0238">DNA-binding</keyword>
<name>A0AAV1FN51_XYRNO</name>
<keyword evidence="1" id="KW-0418">Kinase</keyword>
<dbReference type="AlphaFoldDB" id="A0AAV1FN51"/>
<organism evidence="1 2">
    <name type="scientific">Xyrichtys novacula</name>
    <name type="common">Pearly razorfish</name>
    <name type="synonym">Hemipteronotus novacula</name>
    <dbReference type="NCBI Taxonomy" id="13765"/>
    <lineage>
        <taxon>Eukaryota</taxon>
        <taxon>Metazoa</taxon>
        <taxon>Chordata</taxon>
        <taxon>Craniata</taxon>
        <taxon>Vertebrata</taxon>
        <taxon>Euteleostomi</taxon>
        <taxon>Actinopterygii</taxon>
        <taxon>Neopterygii</taxon>
        <taxon>Teleostei</taxon>
        <taxon>Neoteleostei</taxon>
        <taxon>Acanthomorphata</taxon>
        <taxon>Eupercaria</taxon>
        <taxon>Labriformes</taxon>
        <taxon>Labridae</taxon>
        <taxon>Xyrichtys</taxon>
    </lineage>
</organism>
<reference evidence="1" key="1">
    <citation type="submission" date="2023-08" db="EMBL/GenBank/DDBJ databases">
        <authorList>
            <person name="Alioto T."/>
            <person name="Alioto T."/>
            <person name="Gomez Garrido J."/>
        </authorList>
    </citation>
    <scope>NUCLEOTIDE SEQUENCE</scope>
</reference>
<sequence length="56" mass="6310">MPKEYAVAGEVDSDQPSCLDNLVDIYPKEGEAEFQDRKAFVDLLKGLLHLESDKIE</sequence>
<protein>
    <submittedName>
        <fullName evidence="1">Homeodomain-interacting protein kinase 2-like</fullName>
    </submittedName>
</protein>
<gene>
    <name evidence="1" type="ORF">XNOV1_A033205</name>
</gene>
<dbReference type="EMBL" id="OY660871">
    <property type="protein sequence ID" value="CAJ1061868.1"/>
    <property type="molecule type" value="Genomic_DNA"/>
</dbReference>
<evidence type="ECO:0000313" key="2">
    <source>
        <dbReference type="Proteomes" id="UP001178508"/>
    </source>
</evidence>
<proteinExistence type="predicted"/>
<keyword evidence="2" id="KW-1185">Reference proteome</keyword>
<dbReference type="GO" id="GO:0003677">
    <property type="term" value="F:DNA binding"/>
    <property type="evidence" value="ECO:0007669"/>
    <property type="project" value="UniProtKB-KW"/>
</dbReference>
<dbReference type="GO" id="GO:0016301">
    <property type="term" value="F:kinase activity"/>
    <property type="evidence" value="ECO:0007669"/>
    <property type="project" value="UniProtKB-KW"/>
</dbReference>
<evidence type="ECO:0000313" key="1">
    <source>
        <dbReference type="EMBL" id="CAJ1061868.1"/>
    </source>
</evidence>
<accession>A0AAV1FN51</accession>
<keyword evidence="1" id="KW-0808">Transferase</keyword>
<dbReference type="Proteomes" id="UP001178508">
    <property type="component" value="Chromosome 8"/>
</dbReference>
<keyword evidence="1" id="KW-0371">Homeobox</keyword>